<dbReference type="GO" id="GO:0005524">
    <property type="term" value="F:ATP binding"/>
    <property type="evidence" value="ECO:0007669"/>
    <property type="project" value="InterPro"/>
</dbReference>
<dbReference type="AlphaFoldDB" id="L8GL53"/>
<protein>
    <recommendedName>
        <fullName evidence="2">Protein kinase domain-containing protein</fullName>
    </recommendedName>
</protein>
<name>L8GL53_ACACF</name>
<evidence type="ECO:0000313" key="3">
    <source>
        <dbReference type="EMBL" id="ELR13554.1"/>
    </source>
</evidence>
<dbReference type="KEGG" id="acan:ACA1_305780"/>
<dbReference type="GO" id="GO:0004672">
    <property type="term" value="F:protein kinase activity"/>
    <property type="evidence" value="ECO:0007669"/>
    <property type="project" value="InterPro"/>
</dbReference>
<dbReference type="InterPro" id="IPR000719">
    <property type="entry name" value="Prot_kinase_dom"/>
</dbReference>
<dbReference type="PANTHER" id="PTHR37171:SF1">
    <property type="entry name" value="SERINE_THREONINE-PROTEIN KINASE YRZF-RELATED"/>
    <property type="match status" value="1"/>
</dbReference>
<keyword evidence="4" id="KW-1185">Reference proteome</keyword>
<accession>L8GL53</accession>
<dbReference type="Proteomes" id="UP000011083">
    <property type="component" value="Unassembled WGS sequence"/>
</dbReference>
<evidence type="ECO:0000313" key="4">
    <source>
        <dbReference type="Proteomes" id="UP000011083"/>
    </source>
</evidence>
<dbReference type="PROSITE" id="PS50011">
    <property type="entry name" value="PROTEIN_KINASE_DOM"/>
    <property type="match status" value="1"/>
</dbReference>
<dbReference type="RefSeq" id="XP_004335567.1">
    <property type="nucleotide sequence ID" value="XM_004335519.1"/>
</dbReference>
<feature type="compositionally biased region" description="Basic and acidic residues" evidence="1">
    <location>
        <begin position="1"/>
        <end position="14"/>
    </location>
</feature>
<reference evidence="3 4" key="1">
    <citation type="journal article" date="2013" name="Genome Biol.">
        <title>Genome of Acanthamoeba castellanii highlights extensive lateral gene transfer and early evolution of tyrosine kinase signaling.</title>
        <authorList>
            <person name="Clarke M."/>
            <person name="Lohan A.J."/>
            <person name="Liu B."/>
            <person name="Lagkouvardos I."/>
            <person name="Roy S."/>
            <person name="Zafar N."/>
            <person name="Bertelli C."/>
            <person name="Schilde C."/>
            <person name="Kianianmomeni A."/>
            <person name="Burglin T.R."/>
            <person name="Frech C."/>
            <person name="Turcotte B."/>
            <person name="Kopec K.O."/>
            <person name="Synnott J.M."/>
            <person name="Choo C."/>
            <person name="Paponov I."/>
            <person name="Finkler A."/>
            <person name="Soon Heng Tan C."/>
            <person name="Hutchins A.P."/>
            <person name="Weinmeier T."/>
            <person name="Rattei T."/>
            <person name="Chu J.S."/>
            <person name="Gimenez G."/>
            <person name="Irimia M."/>
            <person name="Rigden D.J."/>
            <person name="Fitzpatrick D.A."/>
            <person name="Lorenzo-Morales J."/>
            <person name="Bateman A."/>
            <person name="Chiu C.H."/>
            <person name="Tang P."/>
            <person name="Hegemann P."/>
            <person name="Fromm H."/>
            <person name="Raoult D."/>
            <person name="Greub G."/>
            <person name="Miranda-Saavedra D."/>
            <person name="Chen N."/>
            <person name="Nash P."/>
            <person name="Ginger M.L."/>
            <person name="Horn M."/>
            <person name="Schaap P."/>
            <person name="Caler L."/>
            <person name="Loftus B."/>
        </authorList>
    </citation>
    <scope>NUCLEOTIDE SEQUENCE [LARGE SCALE GENOMIC DNA]</scope>
    <source>
        <strain evidence="3 4">Neff</strain>
    </source>
</reference>
<dbReference type="InterPro" id="IPR052396">
    <property type="entry name" value="Meiotic_Drive_Suppr_Kinase"/>
</dbReference>
<gene>
    <name evidence="3" type="ORF">ACA1_305780</name>
</gene>
<feature type="region of interest" description="Disordered" evidence="1">
    <location>
        <begin position="1"/>
        <end position="20"/>
    </location>
</feature>
<sequence length="177" mass="20453">MHIDPKSAARDARVGRRHDHTHLAQASDGRVVVVKICNIRQHDYLPCERDVVSEYNMEHRILATMAGRDGLFPELIAYGQFVHDGQWFVYTVLSKPIVHDFAARILADVEMAVALLQAAGFVHRDIHQANTMVTPEHRAVLIDFNWSTDDMRKRNMDLESLWELSEERETDEYNDRS</sequence>
<organism evidence="3 4">
    <name type="scientific">Acanthamoeba castellanii (strain ATCC 30010 / Neff)</name>
    <dbReference type="NCBI Taxonomy" id="1257118"/>
    <lineage>
        <taxon>Eukaryota</taxon>
        <taxon>Amoebozoa</taxon>
        <taxon>Discosea</taxon>
        <taxon>Longamoebia</taxon>
        <taxon>Centramoebida</taxon>
        <taxon>Acanthamoebidae</taxon>
        <taxon>Acanthamoeba</taxon>
    </lineage>
</organism>
<evidence type="ECO:0000256" key="1">
    <source>
        <dbReference type="SAM" id="MobiDB-lite"/>
    </source>
</evidence>
<feature type="domain" description="Protein kinase" evidence="2">
    <location>
        <begin position="1"/>
        <end position="177"/>
    </location>
</feature>
<dbReference type="EMBL" id="KB008091">
    <property type="protein sequence ID" value="ELR13554.1"/>
    <property type="molecule type" value="Genomic_DNA"/>
</dbReference>
<evidence type="ECO:0000259" key="2">
    <source>
        <dbReference type="PROSITE" id="PS50011"/>
    </source>
</evidence>
<dbReference type="VEuPathDB" id="AmoebaDB:ACA1_305780"/>
<dbReference type="GeneID" id="14914111"/>
<dbReference type="SUPFAM" id="SSF56112">
    <property type="entry name" value="Protein kinase-like (PK-like)"/>
    <property type="match status" value="1"/>
</dbReference>
<dbReference type="InterPro" id="IPR011009">
    <property type="entry name" value="Kinase-like_dom_sf"/>
</dbReference>
<dbReference type="Gene3D" id="1.10.510.10">
    <property type="entry name" value="Transferase(Phosphotransferase) domain 1"/>
    <property type="match status" value="1"/>
</dbReference>
<dbReference type="PANTHER" id="PTHR37171">
    <property type="entry name" value="SERINE/THREONINE-PROTEIN KINASE YRZF-RELATED"/>
    <property type="match status" value="1"/>
</dbReference>
<proteinExistence type="predicted"/>
<dbReference type="OrthoDB" id="3250441at2759"/>